<dbReference type="AlphaFoldDB" id="A0A6J7IJ35"/>
<organism evidence="3">
    <name type="scientific">freshwater metagenome</name>
    <dbReference type="NCBI Taxonomy" id="449393"/>
    <lineage>
        <taxon>unclassified sequences</taxon>
        <taxon>metagenomes</taxon>
        <taxon>ecological metagenomes</taxon>
    </lineage>
</organism>
<evidence type="ECO:0000313" key="3">
    <source>
        <dbReference type="EMBL" id="CAB4930322.1"/>
    </source>
</evidence>
<feature type="transmembrane region" description="Helical" evidence="2">
    <location>
        <begin position="323"/>
        <end position="343"/>
    </location>
</feature>
<gene>
    <name evidence="3" type="ORF">UFOPK3772_00208</name>
</gene>
<evidence type="ECO:0000256" key="2">
    <source>
        <dbReference type="SAM" id="Phobius"/>
    </source>
</evidence>
<feature type="region of interest" description="Disordered" evidence="1">
    <location>
        <begin position="295"/>
        <end position="317"/>
    </location>
</feature>
<feature type="transmembrane region" description="Helical" evidence="2">
    <location>
        <begin position="174"/>
        <end position="193"/>
    </location>
</feature>
<feature type="compositionally biased region" description="Basic residues" evidence="1">
    <location>
        <begin position="306"/>
        <end position="316"/>
    </location>
</feature>
<name>A0A6J7IJ35_9ZZZZ</name>
<keyword evidence="2" id="KW-1133">Transmembrane helix</keyword>
<reference evidence="3" key="1">
    <citation type="submission" date="2020-05" db="EMBL/GenBank/DDBJ databases">
        <authorList>
            <person name="Chiriac C."/>
            <person name="Salcher M."/>
            <person name="Ghai R."/>
            <person name="Kavagutti S V."/>
        </authorList>
    </citation>
    <scope>NUCLEOTIDE SEQUENCE</scope>
</reference>
<feature type="region of interest" description="Disordered" evidence="1">
    <location>
        <begin position="72"/>
        <end position="93"/>
    </location>
</feature>
<evidence type="ECO:0000256" key="1">
    <source>
        <dbReference type="SAM" id="MobiDB-lite"/>
    </source>
</evidence>
<keyword evidence="2" id="KW-0812">Transmembrane</keyword>
<dbReference type="SUPFAM" id="SSF49785">
    <property type="entry name" value="Galactose-binding domain-like"/>
    <property type="match status" value="1"/>
</dbReference>
<proteinExistence type="predicted"/>
<protein>
    <submittedName>
        <fullName evidence="3">Unannotated protein</fullName>
    </submittedName>
</protein>
<dbReference type="NCBIfam" id="NF047619">
    <property type="entry name" value="NADase_discoid"/>
    <property type="match status" value="1"/>
</dbReference>
<feature type="compositionally biased region" description="Acidic residues" evidence="1">
    <location>
        <begin position="206"/>
        <end position="215"/>
    </location>
</feature>
<dbReference type="InterPro" id="IPR008979">
    <property type="entry name" value="Galactose-bd-like_sf"/>
</dbReference>
<dbReference type="EMBL" id="CAFBNE010000004">
    <property type="protein sequence ID" value="CAB4930322.1"/>
    <property type="molecule type" value="Genomic_DNA"/>
</dbReference>
<keyword evidence="2" id="KW-0472">Membrane</keyword>
<feature type="region of interest" description="Disordered" evidence="1">
    <location>
        <begin position="106"/>
        <end position="141"/>
    </location>
</feature>
<feature type="region of interest" description="Disordered" evidence="1">
    <location>
        <begin position="198"/>
        <end position="217"/>
    </location>
</feature>
<dbReference type="Gene3D" id="2.60.120.260">
    <property type="entry name" value="Galactose-binding domain-like"/>
    <property type="match status" value="1"/>
</dbReference>
<accession>A0A6J7IJ35</accession>
<sequence>MTISMHPDITCTRCGTVVPWGPYCPHCVAYLEFAGEPPWAPDEPDAEAQAPVLIEEPLAELAAFGELIRLGSDPSEDIEPSVMDLESGAEPVEPAPTALIPEVSREAAGPAGGSPVSPSLPLGDGQESAHDSSGPRRIPWYRPTPAQRRGYVASGVLSGFIVLVIAVVAGWSTLFVTIPVIMGWALASGWLFFVEDEHAEDHQDHEEETSEEVAPEEVASQEVAPAEAGGLEARAPQLVDAVVVNPHGSTISRATTGNTPCPTCGNPNGAIRRYCDWCGGVMEGATLSPSTVAALGASEDDGKPEKGKKRKGRRSPSRSWRQALLAGGVGLVLISTLLVAFFGPGALRFRGGITTVYQQISQWLNPFTGQVQAIDTVTSTSTLPGMSPDLAAGGDVRTFWASDTSPGFGIGTVLTYNLADASPINRMVIYPGIQGPQFDSRALATPKQITLTFDDGTSITTVLLPVDDERALTQLVEFPAVGTQTVTMTIDSVYPPRGALEGDLGEVAISGTTFIKLPPPPPLFGIQQGVREPKLPGLRGSTSG</sequence>
<dbReference type="InterPro" id="IPR057561">
    <property type="entry name" value="NADase_transloc"/>
</dbReference>
<feature type="transmembrane region" description="Helical" evidence="2">
    <location>
        <begin position="150"/>
        <end position="168"/>
    </location>
</feature>